<dbReference type="Gene3D" id="1.10.10.10">
    <property type="entry name" value="Winged helix-like DNA-binding domain superfamily/Winged helix DNA-binding domain"/>
    <property type="match status" value="1"/>
</dbReference>
<dbReference type="InterPro" id="IPR005149">
    <property type="entry name" value="Tscrpt_reg_PadR_N"/>
</dbReference>
<accession>A0A379IA72</accession>
<feature type="domain" description="Transcription regulator PadR C-terminal" evidence="2">
    <location>
        <begin position="98"/>
        <end position="177"/>
    </location>
</feature>
<dbReference type="InterPro" id="IPR018309">
    <property type="entry name" value="Tscrpt_reg_PadR_C"/>
</dbReference>
<gene>
    <name evidence="3" type="ORF">NCTC10392_01597</name>
</gene>
<proteinExistence type="predicted"/>
<reference evidence="3 4" key="1">
    <citation type="submission" date="2018-06" db="EMBL/GenBank/DDBJ databases">
        <authorList>
            <consortium name="Pathogen Informatics"/>
            <person name="Doyle S."/>
        </authorList>
    </citation>
    <scope>NUCLEOTIDE SEQUENCE [LARGE SCALE GENOMIC DNA]</scope>
    <source>
        <strain evidence="3 4">NCTC10392</strain>
    </source>
</reference>
<evidence type="ECO:0000313" key="4">
    <source>
        <dbReference type="Proteomes" id="UP000255125"/>
    </source>
</evidence>
<dbReference type="PANTHER" id="PTHR43252">
    <property type="entry name" value="TRANSCRIPTIONAL REGULATOR YQJI"/>
    <property type="match status" value="1"/>
</dbReference>
<organism evidence="3 4">
    <name type="scientific">Pseudomonas fluorescens</name>
    <dbReference type="NCBI Taxonomy" id="294"/>
    <lineage>
        <taxon>Bacteria</taxon>
        <taxon>Pseudomonadati</taxon>
        <taxon>Pseudomonadota</taxon>
        <taxon>Gammaproteobacteria</taxon>
        <taxon>Pseudomonadales</taxon>
        <taxon>Pseudomonadaceae</taxon>
        <taxon>Pseudomonas</taxon>
    </lineage>
</organism>
<evidence type="ECO:0000313" key="3">
    <source>
        <dbReference type="EMBL" id="SUD29652.1"/>
    </source>
</evidence>
<feature type="domain" description="Transcription regulator PadR N-terminal" evidence="1">
    <location>
        <begin position="10"/>
        <end position="83"/>
    </location>
</feature>
<dbReference type="Gene3D" id="6.10.140.190">
    <property type="match status" value="1"/>
</dbReference>
<dbReference type="Proteomes" id="UP000255125">
    <property type="component" value="Unassembled WGS sequence"/>
</dbReference>
<dbReference type="Pfam" id="PF10400">
    <property type="entry name" value="Vir_act_alpha_C"/>
    <property type="match status" value="1"/>
</dbReference>
<dbReference type="InterPro" id="IPR036390">
    <property type="entry name" value="WH_DNA-bd_sf"/>
</dbReference>
<evidence type="ECO:0000259" key="1">
    <source>
        <dbReference type="Pfam" id="PF03551"/>
    </source>
</evidence>
<dbReference type="AlphaFoldDB" id="A0A379IA72"/>
<name>A0A379IA72_PSEFL</name>
<dbReference type="Pfam" id="PF03551">
    <property type="entry name" value="PadR"/>
    <property type="match status" value="1"/>
</dbReference>
<evidence type="ECO:0000259" key="2">
    <source>
        <dbReference type="Pfam" id="PF10400"/>
    </source>
</evidence>
<dbReference type="PANTHER" id="PTHR43252:SF4">
    <property type="entry name" value="TRANSCRIPTIONAL REGULATORY PROTEIN"/>
    <property type="match status" value="1"/>
</dbReference>
<protein>
    <submittedName>
        <fullName evidence="3">Transcriptional regulator, Acidobacterial, PadR-family</fullName>
    </submittedName>
</protein>
<dbReference type="SUPFAM" id="SSF46785">
    <property type="entry name" value="Winged helix' DNA-binding domain"/>
    <property type="match status" value="1"/>
</dbReference>
<sequence>MRPMSIQHALLTSLLEKPSTGYELANRFDRSIGYFWQATHQQIYRELGRMVTAGWVVAQDGPEADKRRKKIYQVLPAGREALQRWAGEPQESGDQSQALLVKLRAEAVIGPLGLGEEVLRLIKQHQAMLETYRQIEQRDFSATSLTRAQRLQYQVLRRGIMIEESWLAWADELLPLIEA</sequence>
<dbReference type="InterPro" id="IPR036388">
    <property type="entry name" value="WH-like_DNA-bd_sf"/>
</dbReference>
<dbReference type="EMBL" id="UGUS01000002">
    <property type="protein sequence ID" value="SUD29652.1"/>
    <property type="molecule type" value="Genomic_DNA"/>
</dbReference>